<keyword evidence="2 4" id="KW-0689">Ribosomal protein</keyword>
<dbReference type="SUPFAM" id="SSF54843">
    <property type="entry name" value="Ribosomal protein L22"/>
    <property type="match status" value="1"/>
</dbReference>
<dbReference type="Proteomes" id="UP000612746">
    <property type="component" value="Unassembled WGS sequence"/>
</dbReference>
<gene>
    <name evidence="5" type="ORF">INT44_001122</name>
</gene>
<evidence type="ECO:0000256" key="2">
    <source>
        <dbReference type="ARBA" id="ARBA00022980"/>
    </source>
</evidence>
<dbReference type="PANTHER" id="PTHR13501:SF8">
    <property type="entry name" value="LARGE RIBOSOMAL SUBUNIT PROTEIN UL22M"/>
    <property type="match status" value="1"/>
</dbReference>
<sequence length="230" mass="26461">MPSKSITSLVSAFKTLQPFPLARQHAPTMVATCKIHTSSKRLADLPPSDRPTIGASSIFENLEADKKVTEQVTEQAIPHEEKEYRWASANFKTSPQKLNKIARQLRNLKVEDAIKQMEFSHKRISNKVLHNLAFANKNAKEQKGFENLVVSQAWVGKGRYIKRIKPHGRGRWGIMHHKEAHIKFILKEAPSQETGKDQKRNIRGWHDNKKVWTSMVENKPIYNGKGFYNW</sequence>
<dbReference type="InterPro" id="IPR036394">
    <property type="entry name" value="Ribosomal_uL22_sf"/>
</dbReference>
<dbReference type="InterPro" id="IPR047867">
    <property type="entry name" value="Ribosomal_uL22_bac/org-type"/>
</dbReference>
<dbReference type="Pfam" id="PF00237">
    <property type="entry name" value="Ribosomal_L22"/>
    <property type="match status" value="1"/>
</dbReference>
<dbReference type="GO" id="GO:0005762">
    <property type="term" value="C:mitochondrial large ribosomal subunit"/>
    <property type="evidence" value="ECO:0007669"/>
    <property type="project" value="TreeGrafter"/>
</dbReference>
<dbReference type="OrthoDB" id="416470at2759"/>
<dbReference type="GO" id="GO:0006412">
    <property type="term" value="P:translation"/>
    <property type="evidence" value="ECO:0007669"/>
    <property type="project" value="InterPro"/>
</dbReference>
<dbReference type="Gene3D" id="3.90.470.10">
    <property type="entry name" value="Ribosomal protein L22/L17"/>
    <property type="match status" value="1"/>
</dbReference>
<keyword evidence="6" id="KW-1185">Reference proteome</keyword>
<dbReference type="PANTHER" id="PTHR13501">
    <property type="entry name" value="CHLOROPLAST 50S RIBOSOMAL PROTEIN L22-RELATED"/>
    <property type="match status" value="1"/>
</dbReference>
<evidence type="ECO:0000313" key="5">
    <source>
        <dbReference type="EMBL" id="KAG2188369.1"/>
    </source>
</evidence>
<dbReference type="EMBL" id="JAEPRA010000002">
    <property type="protein sequence ID" value="KAG2188369.1"/>
    <property type="molecule type" value="Genomic_DNA"/>
</dbReference>
<evidence type="ECO:0000256" key="3">
    <source>
        <dbReference type="ARBA" id="ARBA00023274"/>
    </source>
</evidence>
<evidence type="ECO:0000256" key="4">
    <source>
        <dbReference type="RuleBase" id="RU004005"/>
    </source>
</evidence>
<protein>
    <recommendedName>
        <fullName evidence="7">Ribosomal protein L22</fullName>
    </recommendedName>
</protein>
<organism evidence="5 6">
    <name type="scientific">Umbelopsis vinacea</name>
    <dbReference type="NCBI Taxonomy" id="44442"/>
    <lineage>
        <taxon>Eukaryota</taxon>
        <taxon>Fungi</taxon>
        <taxon>Fungi incertae sedis</taxon>
        <taxon>Mucoromycota</taxon>
        <taxon>Mucoromycotina</taxon>
        <taxon>Umbelopsidomycetes</taxon>
        <taxon>Umbelopsidales</taxon>
        <taxon>Umbelopsidaceae</taxon>
        <taxon>Umbelopsis</taxon>
    </lineage>
</organism>
<name>A0A8H7Q8H3_9FUNG</name>
<evidence type="ECO:0008006" key="7">
    <source>
        <dbReference type="Google" id="ProtNLM"/>
    </source>
</evidence>
<dbReference type="InterPro" id="IPR001063">
    <property type="entry name" value="Ribosomal_uL22"/>
</dbReference>
<accession>A0A8H7Q8H3</accession>
<proteinExistence type="inferred from homology"/>
<reference evidence="5" key="1">
    <citation type="submission" date="2020-12" db="EMBL/GenBank/DDBJ databases">
        <title>Metabolic potential, ecology and presence of endohyphal bacteria is reflected in genomic diversity of Mucoromycotina.</title>
        <authorList>
            <person name="Muszewska A."/>
            <person name="Okrasinska A."/>
            <person name="Steczkiewicz K."/>
            <person name="Drgas O."/>
            <person name="Orlowska M."/>
            <person name="Perlinska-Lenart U."/>
            <person name="Aleksandrzak-Piekarczyk T."/>
            <person name="Szatraj K."/>
            <person name="Zielenkiewicz U."/>
            <person name="Pilsyk S."/>
            <person name="Malc E."/>
            <person name="Mieczkowski P."/>
            <person name="Kruszewska J.S."/>
            <person name="Biernat P."/>
            <person name="Pawlowska J."/>
        </authorList>
    </citation>
    <scope>NUCLEOTIDE SEQUENCE</scope>
    <source>
        <strain evidence="5">WA0000051536</strain>
    </source>
</reference>
<dbReference type="GO" id="GO:0003735">
    <property type="term" value="F:structural constituent of ribosome"/>
    <property type="evidence" value="ECO:0007669"/>
    <property type="project" value="InterPro"/>
</dbReference>
<comment type="caution">
    <text evidence="5">The sequence shown here is derived from an EMBL/GenBank/DDBJ whole genome shotgun (WGS) entry which is preliminary data.</text>
</comment>
<keyword evidence="3 4" id="KW-0687">Ribonucleoprotein</keyword>
<evidence type="ECO:0000256" key="1">
    <source>
        <dbReference type="ARBA" id="ARBA00009451"/>
    </source>
</evidence>
<comment type="similarity">
    <text evidence="1 4">Belongs to the universal ribosomal protein uL22 family.</text>
</comment>
<dbReference type="AlphaFoldDB" id="A0A8H7Q8H3"/>
<evidence type="ECO:0000313" key="6">
    <source>
        <dbReference type="Proteomes" id="UP000612746"/>
    </source>
</evidence>